<name>A0AAV9B441_ACOGR</name>
<dbReference type="PANTHER" id="PTHR14790:SF15">
    <property type="entry name" value="RECQ-MEDIATED GENOME INSTABILITY PROTEIN 1"/>
    <property type="match status" value="1"/>
</dbReference>
<dbReference type="Proteomes" id="UP001179952">
    <property type="component" value="Unassembled WGS sequence"/>
</dbReference>
<dbReference type="GO" id="GO:0031422">
    <property type="term" value="C:RecQ family helicase-topoisomerase III complex"/>
    <property type="evidence" value="ECO:0007669"/>
    <property type="project" value="TreeGrafter"/>
</dbReference>
<comment type="caution">
    <text evidence="2">The sequence shown here is derived from an EMBL/GenBank/DDBJ whole genome shotgun (WGS) entry which is preliminary data.</text>
</comment>
<dbReference type="PANTHER" id="PTHR14790">
    <property type="entry name" value="RECQ-MEDIATED GENOME INSTABILITY PROTEIN 1 RMI1"/>
    <property type="match status" value="1"/>
</dbReference>
<feature type="domain" description="RecQ-mediated genome instability protein 1 C-terminal OB-fold" evidence="1">
    <location>
        <begin position="17"/>
        <end position="155"/>
    </location>
</feature>
<dbReference type="InterPro" id="IPR032199">
    <property type="entry name" value="RMI1_C"/>
</dbReference>
<dbReference type="Pfam" id="PF16099">
    <property type="entry name" value="RMI1_C"/>
    <property type="match status" value="1"/>
</dbReference>
<dbReference type="GO" id="GO:0000724">
    <property type="term" value="P:double-strand break repair via homologous recombination"/>
    <property type="evidence" value="ECO:0007669"/>
    <property type="project" value="TreeGrafter"/>
</dbReference>
<sequence>MADEFEDPINRDGENEVPFTYLALLVAKWKGQIPFIQGKIKCILTGVKEFHFKQWTAYEFRVYIDDGSLISEVLIDHNIVQKEIGHSPEEVNVVLSSSDREVVMAVKEKMRNFQAFLVTIEGSVLLEINGYLPIPVVLEMDQGCPASDAWLLLKKFASKSKRLLEITDPLMP</sequence>
<protein>
    <recommendedName>
        <fullName evidence="1">RecQ-mediated genome instability protein 1 C-terminal OB-fold domain-containing protein</fullName>
    </recommendedName>
</protein>
<evidence type="ECO:0000313" key="3">
    <source>
        <dbReference type="Proteomes" id="UP001179952"/>
    </source>
</evidence>
<gene>
    <name evidence="2" type="ORF">QJS04_geneDACA012711</name>
</gene>
<dbReference type="GO" id="GO:0000166">
    <property type="term" value="F:nucleotide binding"/>
    <property type="evidence" value="ECO:0007669"/>
    <property type="project" value="InterPro"/>
</dbReference>
<accession>A0AAV9B441</accession>
<reference evidence="2" key="2">
    <citation type="submission" date="2023-06" db="EMBL/GenBank/DDBJ databases">
        <authorList>
            <person name="Ma L."/>
            <person name="Liu K.-W."/>
            <person name="Li Z."/>
            <person name="Hsiao Y.-Y."/>
            <person name="Qi Y."/>
            <person name="Fu T."/>
            <person name="Tang G."/>
            <person name="Zhang D."/>
            <person name="Sun W.-H."/>
            <person name="Liu D.-K."/>
            <person name="Li Y."/>
            <person name="Chen G.-Z."/>
            <person name="Liu X.-D."/>
            <person name="Liao X.-Y."/>
            <person name="Jiang Y.-T."/>
            <person name="Yu X."/>
            <person name="Hao Y."/>
            <person name="Huang J."/>
            <person name="Zhao X.-W."/>
            <person name="Ke S."/>
            <person name="Chen Y.-Y."/>
            <person name="Wu W.-L."/>
            <person name="Hsu J.-L."/>
            <person name="Lin Y.-F."/>
            <person name="Huang M.-D."/>
            <person name="Li C.-Y."/>
            <person name="Huang L."/>
            <person name="Wang Z.-W."/>
            <person name="Zhao X."/>
            <person name="Zhong W.-Y."/>
            <person name="Peng D.-H."/>
            <person name="Ahmad S."/>
            <person name="Lan S."/>
            <person name="Zhang J.-S."/>
            <person name="Tsai W.-C."/>
            <person name="Van De Peer Y."/>
            <person name="Liu Z.-J."/>
        </authorList>
    </citation>
    <scope>NUCLEOTIDE SEQUENCE</scope>
    <source>
        <strain evidence="2">SCP</strain>
        <tissue evidence="2">Leaves</tissue>
    </source>
</reference>
<dbReference type="EMBL" id="JAUJYN010000005">
    <property type="protein sequence ID" value="KAK1270936.1"/>
    <property type="molecule type" value="Genomic_DNA"/>
</dbReference>
<dbReference type="GO" id="GO:0016604">
    <property type="term" value="C:nuclear body"/>
    <property type="evidence" value="ECO:0007669"/>
    <property type="project" value="TreeGrafter"/>
</dbReference>
<evidence type="ECO:0000259" key="1">
    <source>
        <dbReference type="Pfam" id="PF16099"/>
    </source>
</evidence>
<evidence type="ECO:0000313" key="2">
    <source>
        <dbReference type="EMBL" id="KAK1270936.1"/>
    </source>
</evidence>
<dbReference type="GO" id="GO:0000712">
    <property type="term" value="P:resolution of meiotic recombination intermediates"/>
    <property type="evidence" value="ECO:0007669"/>
    <property type="project" value="TreeGrafter"/>
</dbReference>
<dbReference type="AlphaFoldDB" id="A0AAV9B441"/>
<keyword evidence="3" id="KW-1185">Reference proteome</keyword>
<organism evidence="2 3">
    <name type="scientific">Acorus gramineus</name>
    <name type="common">Dwarf sweet flag</name>
    <dbReference type="NCBI Taxonomy" id="55184"/>
    <lineage>
        <taxon>Eukaryota</taxon>
        <taxon>Viridiplantae</taxon>
        <taxon>Streptophyta</taxon>
        <taxon>Embryophyta</taxon>
        <taxon>Tracheophyta</taxon>
        <taxon>Spermatophyta</taxon>
        <taxon>Magnoliopsida</taxon>
        <taxon>Liliopsida</taxon>
        <taxon>Acoraceae</taxon>
        <taxon>Acorus</taxon>
    </lineage>
</organism>
<proteinExistence type="predicted"/>
<reference evidence="2" key="1">
    <citation type="journal article" date="2023" name="Nat. Commun.">
        <title>Diploid and tetraploid genomes of Acorus and the evolution of monocots.</title>
        <authorList>
            <person name="Ma L."/>
            <person name="Liu K.W."/>
            <person name="Li Z."/>
            <person name="Hsiao Y.Y."/>
            <person name="Qi Y."/>
            <person name="Fu T."/>
            <person name="Tang G.D."/>
            <person name="Zhang D."/>
            <person name="Sun W.H."/>
            <person name="Liu D.K."/>
            <person name="Li Y."/>
            <person name="Chen G.Z."/>
            <person name="Liu X.D."/>
            <person name="Liao X.Y."/>
            <person name="Jiang Y.T."/>
            <person name="Yu X."/>
            <person name="Hao Y."/>
            <person name="Huang J."/>
            <person name="Zhao X.W."/>
            <person name="Ke S."/>
            <person name="Chen Y.Y."/>
            <person name="Wu W.L."/>
            <person name="Hsu J.L."/>
            <person name="Lin Y.F."/>
            <person name="Huang M.D."/>
            <person name="Li C.Y."/>
            <person name="Huang L."/>
            <person name="Wang Z.W."/>
            <person name="Zhao X."/>
            <person name="Zhong W.Y."/>
            <person name="Peng D.H."/>
            <person name="Ahmad S."/>
            <person name="Lan S."/>
            <person name="Zhang J.S."/>
            <person name="Tsai W.C."/>
            <person name="Van de Peer Y."/>
            <person name="Liu Z.J."/>
        </authorList>
    </citation>
    <scope>NUCLEOTIDE SEQUENCE</scope>
    <source>
        <strain evidence="2">SCP</strain>
    </source>
</reference>